<sequence length="1966" mass="211538">MTRRLQSRSKELAATKLLPTVESNVNSLMGYVRELHMSEATLRKTKQHTEEELTESLSKVSELERNIQQVERDREVAQRKLKEQDQLIRDLAAKLKRAQVMKSGTGPMSGDALSITELAPIAEEFNLRAETDTVAEGVDTEKAPGLSQGQAADPPVQLHEKYRSDLAPPRDPIRPLWDPWPSVGSTSMMHLPPVFTIGSSEPEIMNNSPGELPGSVRDDIPHSERERTIALDSEQQRLTQQTEAPQLLPMQRNEIQRTTRSEQFDFAPPRSPNQPLWDPWASGGVTPMKNLPPAFNIGSTGLDHVVSSSSTSSVKAHDAEAHDAEATMSGAEYELKSVLMSPRQTQIPFQAPESRASFQRPGQFESSGMQEGDNMYAPQYPSPVFNVGAMPSSPYSEQQDAVSPHTANTASGMDMQGQENEVPMMESPSEETLMLPAEGTTPVVENVYDHEVEESTAFVKGVTRGGDIPEWSGGEAQQDTGVPQTACTLQTYPTHEDQPNVSPSATTMAHEDLPSQESVSQLNAHSEGVMGAQEKILRVVEPQDVASDYDVSSGPPVGVPPPPAQMSGVVGNTGDQSPHPVSPIQDQHTTPPSTPSSNNPPVSLEMLLEDFFTEVDKKRLNMAKVYGKRYAGREKWLFAELTKRYGAAKVTAMKERFERGNNGSVSSNSSEKSGAKSVEGPKQAKAPRKGHPRHPQFFHPPTPATGVNLNDNMAPAATVSACAPTQEHSSESPEGGETAEAPEISPPELDEQGRATLAQRPGKNNSDPSRPPPLSRPQDGGASNEAAPSQVTGSVSAERPAASLPMNGPPMTNGPSLRSGPPAMMQREKPEDQMNQVPFAPPHRIEKNSHAALAGLRQRRNVAGPGVSNQQEPDANAPPVTLEGLLKELYKKHQPDKLKNVQIVAKQYAGKERELVGLLKGKYGALSVKHLEENLEALERAHRARTPGKGAGKKRGCFIRTISLIFWLSVLLFFAFGAVFVSFVILDAQECRALTNDEEDGESAEDCAPLRKELETFTYERVGDYVRQSHHESCFCSVWMERESVVLTSLSGSDVVELFRLVPFSPDSFGEPWIASVKEQVPSQEFYDVYAKPVVDLSIDAGAFVWWSALEFAGLDDAPEKQAQTVSESSESDVVPLIEDEVDMPREEFDQAFDDVENKNLFVEATNDESGTEEVDVEIEASGSMTADANVKAFKESSVVDANDNMVGVLEVLKPSENDGMAAEHVDPTTEEVVVSEEEELFPSSTEENEEQNLLDEAIAELEFADDSVDFVIEDAESVSKDTEDESAARSEADVKEAPSEAGLNEESDIVDYDVDVLATETPVETGVTEAEAESAPSEDASVDVNVEGAEFAEEVAAATTIEVNGEESENVVEAEVHQEGLDVTYPQTTDTELAVVEQGIGSAEDLSRGVDDISEFAESVSFVESENDSEGAEVLGEDAEEALEEFDEATLNSTAEDEAEADEEEEPVTEDASEEVVDEKAVVNDDDVEVDVVGEGEVGSETESVGESDDENAVGANEHETDGIDGIVSEESTVAEDYSTEELSLEMELEEEDAEEAESAASVASADSPLGIVTSGEESVGDEKDTKDSTVSDGEVDGLELEHDPDGPEDDTGEGSMESETEMASPGTDELVVAVHEDEVPISSGGTDVDDNDESEEVDSGTADEKMEGSDEITGSVLLEEFDPAASDVEGDSVVSGDNDVEVISSEEVVGTEAITAEFVEDAEASAGDDEEEEISDNDISAETAVEETESAEVPAGVFEEKGESAKRDIGKESAADAISDDKAEGQPLPDDNVEAELEAESRVGVRLGESVEPDEDPVVALDVAIEAVEVRDDTIGIESGEDLKEKLPVGAELPSDCGGGGEALEMHDAISKELSSSSFSRNAKLTAIPCGEDDEECDGGDAVKTSAGFGFAELNPTVKSIRETDSSYDAEAEAEIAFMEELEDPDEVLRMAEQVAATTLEALP</sequence>
<feature type="compositionally biased region" description="Acidic residues" evidence="2">
    <location>
        <begin position="1608"/>
        <end position="1622"/>
    </location>
</feature>
<feature type="compositionally biased region" description="Acidic residues" evidence="2">
    <location>
        <begin position="1456"/>
        <end position="1478"/>
    </location>
</feature>
<keyword evidence="3" id="KW-0472">Membrane</keyword>
<name>A0A8T1WWQ7_9STRA</name>
<feature type="compositionally biased region" description="Low complexity" evidence="2">
    <location>
        <begin position="660"/>
        <end position="678"/>
    </location>
</feature>
<feature type="region of interest" description="Disordered" evidence="2">
    <location>
        <begin position="1723"/>
        <end position="1794"/>
    </location>
</feature>
<evidence type="ECO:0000256" key="2">
    <source>
        <dbReference type="SAM" id="MobiDB-lite"/>
    </source>
</evidence>
<feature type="compositionally biased region" description="Acidic residues" evidence="2">
    <location>
        <begin position="1485"/>
        <end position="1513"/>
    </location>
</feature>
<feature type="coiled-coil region" evidence="1">
    <location>
        <begin position="46"/>
        <end position="101"/>
    </location>
</feature>
<feature type="compositionally biased region" description="Basic residues" evidence="2">
    <location>
        <begin position="685"/>
        <end position="696"/>
    </location>
</feature>
<feature type="region of interest" description="Disordered" evidence="2">
    <location>
        <begin position="1422"/>
        <end position="1672"/>
    </location>
</feature>
<comment type="caution">
    <text evidence="4">The sequence shown here is derived from an EMBL/GenBank/DDBJ whole genome shotgun (WGS) entry which is preliminary data.</text>
</comment>
<evidence type="ECO:0000256" key="3">
    <source>
        <dbReference type="SAM" id="Phobius"/>
    </source>
</evidence>
<feature type="compositionally biased region" description="Acidic residues" evidence="2">
    <location>
        <begin position="1649"/>
        <end position="1660"/>
    </location>
</feature>
<feature type="region of interest" description="Disordered" evidence="2">
    <location>
        <begin position="1277"/>
        <end position="1343"/>
    </location>
</feature>
<organism evidence="4 5">
    <name type="scientific">Phytophthora boehmeriae</name>
    <dbReference type="NCBI Taxonomy" id="109152"/>
    <lineage>
        <taxon>Eukaryota</taxon>
        <taxon>Sar</taxon>
        <taxon>Stramenopiles</taxon>
        <taxon>Oomycota</taxon>
        <taxon>Peronosporomycetes</taxon>
        <taxon>Peronosporales</taxon>
        <taxon>Peronosporaceae</taxon>
        <taxon>Phytophthora</taxon>
    </lineage>
</organism>
<feature type="compositionally biased region" description="Low complexity" evidence="2">
    <location>
        <begin position="589"/>
        <end position="601"/>
    </location>
</feature>
<gene>
    <name evidence="4" type="ORF">PHYBOEH_002567</name>
</gene>
<keyword evidence="3" id="KW-1133">Transmembrane helix</keyword>
<feature type="region of interest" description="Disordered" evidence="2">
    <location>
        <begin position="547"/>
        <end position="602"/>
    </location>
</feature>
<feature type="compositionally biased region" description="Acidic residues" evidence="2">
    <location>
        <begin position="1723"/>
        <end position="1738"/>
    </location>
</feature>
<evidence type="ECO:0000313" key="5">
    <source>
        <dbReference type="Proteomes" id="UP000693981"/>
    </source>
</evidence>
<feature type="compositionally biased region" description="Basic and acidic residues" evidence="2">
    <location>
        <begin position="1760"/>
        <end position="1786"/>
    </location>
</feature>
<keyword evidence="5" id="KW-1185">Reference proteome</keyword>
<feature type="compositionally biased region" description="Acidic residues" evidence="2">
    <location>
        <begin position="1426"/>
        <end position="1449"/>
    </location>
</feature>
<feature type="region of interest" description="Disordered" evidence="2">
    <location>
        <begin position="493"/>
        <end position="527"/>
    </location>
</feature>
<feature type="transmembrane region" description="Helical" evidence="3">
    <location>
        <begin position="964"/>
        <end position="986"/>
    </location>
</feature>
<feature type="compositionally biased region" description="Basic and acidic residues" evidence="2">
    <location>
        <begin position="1582"/>
        <end position="1591"/>
    </location>
</feature>
<feature type="region of interest" description="Disordered" evidence="2">
    <location>
        <begin position="350"/>
        <end position="369"/>
    </location>
</feature>
<accession>A0A8T1WWQ7</accession>
<dbReference type="OrthoDB" id="73448at2759"/>
<reference evidence="4" key="1">
    <citation type="submission" date="2021-02" db="EMBL/GenBank/DDBJ databases">
        <authorList>
            <person name="Palmer J.M."/>
        </authorList>
    </citation>
    <scope>NUCLEOTIDE SEQUENCE</scope>
    <source>
        <strain evidence="4">SCRP23</strain>
    </source>
</reference>
<protein>
    <submittedName>
        <fullName evidence="4">Uncharacterized protein</fullName>
    </submittedName>
</protein>
<feature type="compositionally biased region" description="Low complexity" evidence="2">
    <location>
        <begin position="1560"/>
        <end position="1569"/>
    </location>
</feature>
<feature type="region of interest" description="Disordered" evidence="2">
    <location>
        <begin position="658"/>
        <end position="841"/>
    </location>
</feature>
<feature type="compositionally biased region" description="Acidic residues" evidence="2">
    <location>
        <begin position="1304"/>
        <end position="1315"/>
    </location>
</feature>
<evidence type="ECO:0000313" key="4">
    <source>
        <dbReference type="EMBL" id="KAG7396249.1"/>
    </source>
</evidence>
<feature type="compositionally biased region" description="Polar residues" evidence="2">
    <location>
        <begin position="515"/>
        <end position="524"/>
    </location>
</feature>
<keyword evidence="1" id="KW-0175">Coiled coil</keyword>
<feature type="compositionally biased region" description="Low complexity" evidence="2">
    <location>
        <begin position="1334"/>
        <end position="1343"/>
    </location>
</feature>
<feature type="compositionally biased region" description="Basic and acidic residues" evidence="2">
    <location>
        <begin position="1278"/>
        <end position="1299"/>
    </location>
</feature>
<feature type="compositionally biased region" description="Polar residues" evidence="2">
    <location>
        <begin position="786"/>
        <end position="795"/>
    </location>
</feature>
<dbReference type="Proteomes" id="UP000693981">
    <property type="component" value="Unassembled WGS sequence"/>
</dbReference>
<evidence type="ECO:0000256" key="1">
    <source>
        <dbReference type="SAM" id="Coils"/>
    </source>
</evidence>
<proteinExistence type="predicted"/>
<keyword evidence="3" id="KW-0812">Transmembrane</keyword>
<feature type="region of interest" description="Disordered" evidence="2">
    <location>
        <begin position="1841"/>
        <end position="1865"/>
    </location>
</feature>
<dbReference type="EMBL" id="JAGDFL010000166">
    <property type="protein sequence ID" value="KAG7396249.1"/>
    <property type="molecule type" value="Genomic_DNA"/>
</dbReference>
<feature type="compositionally biased region" description="Acidic residues" evidence="2">
    <location>
        <begin position="1539"/>
        <end position="1559"/>
    </location>
</feature>
<feature type="compositionally biased region" description="Polar residues" evidence="2">
    <location>
        <begin position="493"/>
        <end position="507"/>
    </location>
</feature>